<organism evidence="5 6">
    <name type="scientific">Moraxella bovoculi</name>
    <dbReference type="NCBI Taxonomy" id="386891"/>
    <lineage>
        <taxon>Bacteria</taxon>
        <taxon>Pseudomonadati</taxon>
        <taxon>Pseudomonadota</taxon>
        <taxon>Gammaproteobacteria</taxon>
        <taxon>Moraxellales</taxon>
        <taxon>Moraxellaceae</taxon>
        <taxon>Moraxella</taxon>
    </lineage>
</organism>
<dbReference type="InterPro" id="IPR045004">
    <property type="entry name" value="ECH_dom"/>
</dbReference>
<dbReference type="EC" id="3.1.2.4" evidence="2"/>
<feature type="domain" description="Enoyl-CoA hydratase/isomerase" evidence="4">
    <location>
        <begin position="18"/>
        <end position="345"/>
    </location>
</feature>
<dbReference type="AlphaFoldDB" id="A0AAC8T7Q6"/>
<reference evidence="5 6" key="1">
    <citation type="submission" date="2015-05" db="EMBL/GenBank/DDBJ databases">
        <authorList>
            <person name="Dickey A."/>
            <person name="Clawson M."/>
            <person name="Bono J."/>
            <person name="Loy J.D."/>
        </authorList>
    </citation>
    <scope>NUCLEOTIDE SEQUENCE [LARGE SCALE GENOMIC DNA]</scope>
    <source>
        <strain evidence="5 6">22581</strain>
    </source>
</reference>
<accession>A0AAC8T7Q6</accession>
<dbReference type="GO" id="GO:0006574">
    <property type="term" value="P:L-valine catabolic process"/>
    <property type="evidence" value="ECO:0007669"/>
    <property type="project" value="TreeGrafter"/>
</dbReference>
<dbReference type="EMBL" id="CP011376">
    <property type="protein sequence ID" value="AKG07277.1"/>
    <property type="molecule type" value="Genomic_DNA"/>
</dbReference>
<dbReference type="NCBIfam" id="NF004127">
    <property type="entry name" value="PRK05617.1"/>
    <property type="match status" value="1"/>
</dbReference>
<dbReference type="CDD" id="cd06558">
    <property type="entry name" value="crotonase-like"/>
    <property type="match status" value="1"/>
</dbReference>
<dbReference type="SUPFAM" id="SSF52096">
    <property type="entry name" value="ClpP/crotonase"/>
    <property type="match status" value="1"/>
</dbReference>
<gene>
    <name evidence="5" type="ORF">AAX06_02785</name>
</gene>
<dbReference type="InterPro" id="IPR029045">
    <property type="entry name" value="ClpP/crotonase-like_dom_sf"/>
</dbReference>
<dbReference type="Pfam" id="PF16113">
    <property type="entry name" value="ECH_2"/>
    <property type="match status" value="1"/>
</dbReference>
<dbReference type="GO" id="GO:0005829">
    <property type="term" value="C:cytosol"/>
    <property type="evidence" value="ECO:0007669"/>
    <property type="project" value="TreeGrafter"/>
</dbReference>
<dbReference type="RefSeq" id="WP_046697037.1">
    <property type="nucleotide sequence ID" value="NZ_CP011376.1"/>
</dbReference>
<comment type="catalytic activity">
    <reaction evidence="1">
        <text>3-hydroxy-2-methylpropanoyl-CoA + H2O = 3-hydroxy-2-methylpropanoate + CoA + H(+)</text>
        <dbReference type="Rhea" id="RHEA:20888"/>
        <dbReference type="ChEBI" id="CHEBI:11805"/>
        <dbReference type="ChEBI" id="CHEBI:15377"/>
        <dbReference type="ChEBI" id="CHEBI:15378"/>
        <dbReference type="ChEBI" id="CHEBI:57287"/>
        <dbReference type="ChEBI" id="CHEBI:57340"/>
        <dbReference type="EC" id="3.1.2.4"/>
    </reaction>
</comment>
<dbReference type="PANTHER" id="PTHR43176">
    <property type="entry name" value="3-HYDROXYISOBUTYRYL-COA HYDROLASE-RELATED"/>
    <property type="match status" value="1"/>
</dbReference>
<dbReference type="Gene3D" id="3.90.226.10">
    <property type="entry name" value="2-enoyl-CoA Hydratase, Chain A, domain 1"/>
    <property type="match status" value="1"/>
</dbReference>
<dbReference type="Proteomes" id="UP000077465">
    <property type="component" value="Chromosome"/>
</dbReference>
<keyword evidence="3" id="KW-0378">Hydrolase</keyword>
<evidence type="ECO:0000313" key="6">
    <source>
        <dbReference type="Proteomes" id="UP000077465"/>
    </source>
</evidence>
<dbReference type="PANTHER" id="PTHR43176:SF3">
    <property type="entry name" value="3-HYDROXYISOBUTYRYL-COA HYDROLASE, MITOCHONDRIAL"/>
    <property type="match status" value="1"/>
</dbReference>
<name>A0AAC8T7Q6_9GAMM</name>
<evidence type="ECO:0000313" key="5">
    <source>
        <dbReference type="EMBL" id="AKG07277.1"/>
    </source>
</evidence>
<dbReference type="GO" id="GO:0003860">
    <property type="term" value="F:3-hydroxyisobutyryl-CoA hydrolase activity"/>
    <property type="evidence" value="ECO:0007669"/>
    <property type="project" value="UniProtKB-EC"/>
</dbReference>
<proteinExistence type="predicted"/>
<evidence type="ECO:0000259" key="4">
    <source>
        <dbReference type="Pfam" id="PF16113"/>
    </source>
</evidence>
<evidence type="ECO:0000256" key="1">
    <source>
        <dbReference type="ARBA" id="ARBA00001709"/>
    </source>
</evidence>
<evidence type="ECO:0000256" key="2">
    <source>
        <dbReference type="ARBA" id="ARBA00011915"/>
    </source>
</evidence>
<dbReference type="InterPro" id="IPR032259">
    <property type="entry name" value="HIBYL-CoA-H"/>
</dbReference>
<protein>
    <recommendedName>
        <fullName evidence="2">3-hydroxyisobutyryl-CoA hydrolase</fullName>
        <ecNumber evidence="2">3.1.2.4</ecNumber>
    </recommendedName>
</protein>
<sequence length="349" mass="38344">MTDLILSEQLPTDDGRSIGIITLNNPKALNAQSLDMVKAMMRIFSDWRDDESVVAIVLRGAGERALCAGGDIKTLSQATGLSDVQEFFEHEYGLMQMLYEYPKSILAWGHGVVMGGGLGLLSACSHKAVTSETMMAMPEVSIGLFPDAGGSWFLNRMMGKVGLFLGLTGARFSGVDALYLGLADVYVAPDSYGDVIKALTSADWQGDHHGLLNQILAKFYQTPDHDSQILKDFHAISALMNAGSLADVDRALRGYQGDSEFIKSAIENYTKGSDTTKALTWRIYHEVKPYSIAEMFDMERKVAVNCVMRGDFKEGVRALLIDKDKNPKWRYTLADMPVGYIDGFFGDCV</sequence>
<evidence type="ECO:0000256" key="3">
    <source>
        <dbReference type="ARBA" id="ARBA00022801"/>
    </source>
</evidence>